<dbReference type="PANTHER" id="PTHR31650:SF1">
    <property type="entry name" value="WAX ESTER SYNTHASE_DIACYLGLYCEROL ACYLTRANSFERASE 4-RELATED"/>
    <property type="match status" value="1"/>
</dbReference>
<protein>
    <submittedName>
        <fullName evidence="4">Uncharacterized protein LOC108562770</fullName>
    </submittedName>
</protein>
<evidence type="ECO:0000313" key="3">
    <source>
        <dbReference type="Proteomes" id="UP000695000"/>
    </source>
</evidence>
<keyword evidence="1" id="KW-1133">Transmembrane helix</keyword>
<name>A0ABM1MQ34_NICVS</name>
<dbReference type="InterPro" id="IPR045034">
    <property type="entry name" value="O-acyltransferase_WSD1-like"/>
</dbReference>
<evidence type="ECO:0000313" key="4">
    <source>
        <dbReference type="RefSeq" id="XP_017776684.1"/>
    </source>
</evidence>
<gene>
    <name evidence="4" type="primary">LOC108562770</name>
</gene>
<dbReference type="Pfam" id="PF06974">
    <property type="entry name" value="WS_DGAT_C"/>
    <property type="match status" value="2"/>
</dbReference>
<evidence type="ECO:0000259" key="2">
    <source>
        <dbReference type="Pfam" id="PF06974"/>
    </source>
</evidence>
<accession>A0ABM1MQ34</accession>
<evidence type="ECO:0000256" key="1">
    <source>
        <dbReference type="SAM" id="Phobius"/>
    </source>
</evidence>
<dbReference type="RefSeq" id="XP_017776684.1">
    <property type="nucleotide sequence ID" value="XM_017921195.1"/>
</dbReference>
<proteinExistence type="predicted"/>
<feature type="domain" description="O-acyltransferase WSD1 C-terminal" evidence="2">
    <location>
        <begin position="941"/>
        <end position="1078"/>
    </location>
</feature>
<organism evidence="3 4">
    <name type="scientific">Nicrophorus vespilloides</name>
    <name type="common">Boreal carrion beetle</name>
    <dbReference type="NCBI Taxonomy" id="110193"/>
    <lineage>
        <taxon>Eukaryota</taxon>
        <taxon>Metazoa</taxon>
        <taxon>Ecdysozoa</taxon>
        <taxon>Arthropoda</taxon>
        <taxon>Hexapoda</taxon>
        <taxon>Insecta</taxon>
        <taxon>Pterygota</taxon>
        <taxon>Neoptera</taxon>
        <taxon>Endopterygota</taxon>
        <taxon>Coleoptera</taxon>
        <taxon>Polyphaga</taxon>
        <taxon>Staphyliniformia</taxon>
        <taxon>Silphidae</taxon>
        <taxon>Nicrophorinae</taxon>
        <taxon>Nicrophorus</taxon>
    </lineage>
</organism>
<dbReference type="Proteomes" id="UP000695000">
    <property type="component" value="Unplaced"/>
</dbReference>
<keyword evidence="1" id="KW-0472">Membrane</keyword>
<sequence>MQSLKKLLNIGNLYIFFYVFGSFKHSKVFGQFHWIALLPLTLICTVFICLVLIVSAIYYEIVDFVLRLKHGDDYCGIMDGSDLIWVVEQGSASLINSLFMIDAKDGEGCEPLFEFMLNSYEKISKTHEKMSCVRRYFMGYGYFLKTHINIHEYVKYLEDYTDVEGLNLLMDKLSDSPLPAGNTALWEVYIGRVPLKWEKNGGKVQYPIFIKYHHSLGDGISIVTLMTTQLIDNGVNIMKEKCETYRNVLKKAALKNSKPTFLENLKKVFNKSYYITYYGPLDDKDENMLQGKRLSHEKHVCYSLEKDTTNYVEKVKSIKNRIKGISFSDVIMSAFSASCADYYMSHDENPPEKIRFVIPHYLASANFKSIVTTCTNGETVANLKNNFALGFLNIHIKDKDIARNMVDRLVRVNKDSQNSKDSLDFPFIFWQIKVVSSLVPLSIINYSIKNNRSTVGLTNVPGNNTSNLISGHRIRDTLVWAPNFLKCGITFTIFTYDGLFRFGLLVDKEIIKNRSEVQEICDNIFKYIDLLDTMTKAYDENCRERGANTISMVAKMKREVMNLTKIHFETINSNENNCSPIQLILCLIIILTFKAPTKPKCYPILFIFYAIVMIATFPIIFMILALFWLYKKLICLILFTKLRFKFGGMLSGHDTFWTLKDPSNPIIHILLYINYKSKENLRDVFLKALQKKLTDAESHKKFFATISKCSGYPYLIKNQINIDDCIHVMPYDEYKDEESLRENLRQFRYPSSGGLWEFSVGCEPINWGERRNCFPVVVRFHHAIGDGFALLQMLLNFFEEKEIQDVRIEDDCTFVQNMIKTSIRCMHFCVLLYNLPQVMVRRAFHKNDVNCIHGGDISGEKEIVWRNEVNAKYVKIVKELKKRLPGTSFFDIVSSAISNSITRLQEKKKNGANMFSCVIPAVPNALQFSSLKKSRSINLENRFAVGVLDLPSETFDSCKDRLEYVKKWTFQLKTSFEFQINSWILDAIGLLPECIVAPIIQSAQSTMVISNLPGPSRINLFGDNVLDDIIFWIPHRGLTGVGVSILSYDQRFSLGLSVDKSFNISRKEMQTVLDDIFRYLDELYTETSSI</sequence>
<dbReference type="GeneID" id="108562770"/>
<dbReference type="PANTHER" id="PTHR31650">
    <property type="entry name" value="O-ACYLTRANSFERASE (WSD1-LIKE) FAMILY PROTEIN"/>
    <property type="match status" value="1"/>
</dbReference>
<reference evidence="4" key="1">
    <citation type="submission" date="2025-08" db="UniProtKB">
        <authorList>
            <consortium name="RefSeq"/>
        </authorList>
    </citation>
    <scope>IDENTIFICATION</scope>
    <source>
        <tissue evidence="4">Whole Larva</tissue>
    </source>
</reference>
<feature type="domain" description="O-acyltransferase WSD1 C-terminal" evidence="2">
    <location>
        <begin position="385"/>
        <end position="519"/>
    </location>
</feature>
<keyword evidence="3" id="KW-1185">Reference proteome</keyword>
<keyword evidence="1" id="KW-0812">Transmembrane</keyword>
<dbReference type="InterPro" id="IPR009721">
    <property type="entry name" value="O-acyltransferase_WSD1_C"/>
</dbReference>
<feature type="transmembrane region" description="Helical" evidence="1">
    <location>
        <begin position="6"/>
        <end position="23"/>
    </location>
</feature>
<feature type="transmembrane region" description="Helical" evidence="1">
    <location>
        <begin position="35"/>
        <end position="59"/>
    </location>
</feature>
<feature type="transmembrane region" description="Helical" evidence="1">
    <location>
        <begin position="604"/>
        <end position="630"/>
    </location>
</feature>